<keyword evidence="2" id="KW-1185">Reference proteome</keyword>
<proteinExistence type="predicted"/>
<evidence type="ECO:0000313" key="1">
    <source>
        <dbReference type="EMBL" id="MEJ8637048.1"/>
    </source>
</evidence>
<evidence type="ECO:0000313" key="2">
    <source>
        <dbReference type="Proteomes" id="UP001377168"/>
    </source>
</evidence>
<sequence length="376" mass="39831">MNPVADQLEAHFTQWLRTLESDARLGSLGDTGDPAGSHGLPQPSAPVRYGEWEDSDGSTREVRMTRPEWLLNQLDAVLALGDVITPDDVAVVAAPYELSLEGASIERAVELLGASLISVGTSNTICPVPRLLDLIHRYRVTTLACPPQLAAELAALDEAAGRDPGASTVHTLIATRPTAPERLRRIAAVWGASAFEIFSTPSRPAAATPCGAGRLHLPEDRFEAYLRSPAPGRIDTDGTRGELVLAARNPASSAPAALPTGELVEFRSSRTACACGGEGRIVIPLGRVADAVPTPQGPVTQVDVEHALFASPEPQGRVTSTVEDGRLSVAFAVRSGTDRNHAALHELVRSRLGPAVELVPFVEDIAEVDTRARSSR</sequence>
<accession>A0ACC6Q0F3</accession>
<protein>
    <submittedName>
        <fullName evidence="1">Uncharacterized protein</fullName>
    </submittedName>
</protein>
<name>A0ACC6Q0F3_9ACTN</name>
<organism evidence="1 2">
    <name type="scientific">Streptomyces achmelvichensis</name>
    <dbReference type="NCBI Taxonomy" id="3134111"/>
    <lineage>
        <taxon>Bacteria</taxon>
        <taxon>Bacillati</taxon>
        <taxon>Actinomycetota</taxon>
        <taxon>Actinomycetes</taxon>
        <taxon>Kitasatosporales</taxon>
        <taxon>Streptomycetaceae</taxon>
        <taxon>Streptomyces</taxon>
    </lineage>
</organism>
<dbReference type="EMBL" id="JBBKAJ010000022">
    <property type="protein sequence ID" value="MEJ8637048.1"/>
    <property type="molecule type" value="Genomic_DNA"/>
</dbReference>
<gene>
    <name evidence="1" type="ORF">WKI67_27160</name>
</gene>
<reference evidence="1" key="1">
    <citation type="submission" date="2024-03" db="EMBL/GenBank/DDBJ databases">
        <title>Novel Streptomyces species of biotechnological and ecological value are a feature of Machair soil.</title>
        <authorList>
            <person name="Prole J.R."/>
            <person name="Goodfellow M."/>
            <person name="Allenby N."/>
            <person name="Ward A.C."/>
        </authorList>
    </citation>
    <scope>NUCLEOTIDE SEQUENCE</scope>
    <source>
        <strain evidence="1">MS2.AVA.5</strain>
    </source>
</reference>
<comment type="caution">
    <text evidence="1">The sequence shown here is derived from an EMBL/GenBank/DDBJ whole genome shotgun (WGS) entry which is preliminary data.</text>
</comment>
<dbReference type="Proteomes" id="UP001377168">
    <property type="component" value="Unassembled WGS sequence"/>
</dbReference>